<dbReference type="EMBL" id="JADWYS010000001">
    <property type="protein sequence ID" value="MBG9389323.1"/>
    <property type="molecule type" value="Genomic_DNA"/>
</dbReference>
<feature type="domain" description="ATP-dependent DNA ligase family profile" evidence="3">
    <location>
        <begin position="101"/>
        <end position="187"/>
    </location>
</feature>
<dbReference type="PANTHER" id="PTHR45674">
    <property type="entry name" value="DNA LIGASE 1/3 FAMILY MEMBER"/>
    <property type="match status" value="1"/>
</dbReference>
<dbReference type="PANTHER" id="PTHR45674:SF4">
    <property type="entry name" value="DNA LIGASE 1"/>
    <property type="match status" value="1"/>
</dbReference>
<dbReference type="InterPro" id="IPR016059">
    <property type="entry name" value="DNA_ligase_ATP-dep_CS"/>
</dbReference>
<sequence length="199" mass="22272">MLLCEDKPSPLGRPGWFYEIKWDGYRLMAGVAKGDVQLRTRNGALATKWFPELVAGLQRLSGGPHVIDGEVCVLDDLGRSDFNRLQDRARRRRWYEGADPVVYCAFDLLALDGRSLIGAAVEQRKAMLQALLSPAPPSVLFVGDFDAEHGRQMFEHAKELKLEGLVAKRLGSPYQPGVRSTDWQKVKVPGAVPPERFKR</sequence>
<dbReference type="Gene3D" id="3.30.1490.70">
    <property type="match status" value="1"/>
</dbReference>
<organism evidence="4 5">
    <name type="scientific">Caenimonas aquaedulcis</name>
    <dbReference type="NCBI Taxonomy" id="2793270"/>
    <lineage>
        <taxon>Bacteria</taxon>
        <taxon>Pseudomonadati</taxon>
        <taxon>Pseudomonadota</taxon>
        <taxon>Betaproteobacteria</taxon>
        <taxon>Burkholderiales</taxon>
        <taxon>Comamonadaceae</taxon>
        <taxon>Caenimonas</taxon>
    </lineage>
</organism>
<name>A0A931H6A6_9BURK</name>
<evidence type="ECO:0000313" key="4">
    <source>
        <dbReference type="EMBL" id="MBG9389323.1"/>
    </source>
</evidence>
<evidence type="ECO:0000313" key="5">
    <source>
        <dbReference type="Proteomes" id="UP000651050"/>
    </source>
</evidence>
<dbReference type="AlphaFoldDB" id="A0A931H6A6"/>
<dbReference type="GO" id="GO:0006281">
    <property type="term" value="P:DNA repair"/>
    <property type="evidence" value="ECO:0007669"/>
    <property type="project" value="InterPro"/>
</dbReference>
<comment type="caution">
    <text evidence="4">The sequence shown here is derived from an EMBL/GenBank/DDBJ whole genome shotgun (WGS) entry which is preliminary data.</text>
</comment>
<dbReference type="GO" id="GO:0003910">
    <property type="term" value="F:DNA ligase (ATP) activity"/>
    <property type="evidence" value="ECO:0007669"/>
    <property type="project" value="InterPro"/>
</dbReference>
<gene>
    <name evidence="4" type="ORF">I5803_14930</name>
</gene>
<dbReference type="PROSITE" id="PS50160">
    <property type="entry name" value="DNA_LIGASE_A3"/>
    <property type="match status" value="1"/>
</dbReference>
<dbReference type="SUPFAM" id="SSF56091">
    <property type="entry name" value="DNA ligase/mRNA capping enzyme, catalytic domain"/>
    <property type="match status" value="1"/>
</dbReference>
<proteinExistence type="inferred from homology"/>
<comment type="similarity">
    <text evidence="1">Belongs to the ATP-dependent DNA ligase family.</text>
</comment>
<dbReference type="InterPro" id="IPR012310">
    <property type="entry name" value="DNA_ligase_ATP-dep_cent"/>
</dbReference>
<dbReference type="GO" id="GO:0005524">
    <property type="term" value="F:ATP binding"/>
    <property type="evidence" value="ECO:0007669"/>
    <property type="project" value="InterPro"/>
</dbReference>
<accession>A0A931H6A6</accession>
<evidence type="ECO:0000256" key="2">
    <source>
        <dbReference type="ARBA" id="ARBA00022598"/>
    </source>
</evidence>
<dbReference type="Gene3D" id="3.30.470.30">
    <property type="entry name" value="DNA ligase/mRNA capping enzyme"/>
    <property type="match status" value="1"/>
</dbReference>
<dbReference type="InterPro" id="IPR050191">
    <property type="entry name" value="ATP-dep_DNA_ligase"/>
</dbReference>
<protein>
    <recommendedName>
        <fullName evidence="3">ATP-dependent DNA ligase family profile domain-containing protein</fullName>
    </recommendedName>
</protein>
<dbReference type="Pfam" id="PF01068">
    <property type="entry name" value="DNA_ligase_A_M"/>
    <property type="match status" value="1"/>
</dbReference>
<keyword evidence="2" id="KW-0436">Ligase</keyword>
<dbReference type="PROSITE" id="PS00333">
    <property type="entry name" value="DNA_LIGASE_A2"/>
    <property type="match status" value="1"/>
</dbReference>
<keyword evidence="5" id="KW-1185">Reference proteome</keyword>
<dbReference type="CDD" id="cd07906">
    <property type="entry name" value="Adenylation_DNA_ligase_LigD_LigC"/>
    <property type="match status" value="1"/>
</dbReference>
<dbReference type="Proteomes" id="UP000651050">
    <property type="component" value="Unassembled WGS sequence"/>
</dbReference>
<evidence type="ECO:0000256" key="1">
    <source>
        <dbReference type="ARBA" id="ARBA00007572"/>
    </source>
</evidence>
<reference evidence="4" key="1">
    <citation type="submission" date="2020-11" db="EMBL/GenBank/DDBJ databases">
        <title>Bacterial whole genome sequence for Caenimonas sp. DR4.4.</title>
        <authorList>
            <person name="Le V."/>
            <person name="Ko S.-R."/>
            <person name="Ahn C.-Y."/>
            <person name="Oh H.-M."/>
        </authorList>
    </citation>
    <scope>NUCLEOTIDE SEQUENCE</scope>
    <source>
        <strain evidence="4">DR4.4</strain>
    </source>
</reference>
<dbReference type="GO" id="GO:0006310">
    <property type="term" value="P:DNA recombination"/>
    <property type="evidence" value="ECO:0007669"/>
    <property type="project" value="InterPro"/>
</dbReference>
<evidence type="ECO:0000259" key="3">
    <source>
        <dbReference type="PROSITE" id="PS50160"/>
    </source>
</evidence>